<evidence type="ECO:0000259" key="3">
    <source>
        <dbReference type="Pfam" id="PF21773"/>
    </source>
</evidence>
<dbReference type="PhylomeDB" id="B3LV24"/>
<protein>
    <recommendedName>
        <fullName evidence="3">ODAD1 central coiled coil region domain-containing protein</fullName>
    </recommendedName>
</protein>
<dbReference type="Pfam" id="PF21773">
    <property type="entry name" value="ODAD1_CC"/>
    <property type="match status" value="1"/>
</dbReference>
<dbReference type="AlphaFoldDB" id="B3LV24"/>
<sequence length="550" mass="64413">MDDTEKFDKTHFFESFLAKHKDLGRRQREYKKILGTKLVTRSQLITETSYQTSNNQLMEEKDELRAQIWVASSASYRKEDQRHLDNIRCHVECQENLATDINALKNSIINMEREIGRLSKQIYHLNQNTVPDERYTVHVGEVRKKLSILEDALETGVRHECAMASANANLRQQLIWILNQRTFFNDSYTKMVQKLNSDKKYMKDMVDYAVTTFDNCIDVYEKLDKLAKHTKKEKDQRRLEAQGLMRKLSADEDINTFFNCKAKPRELADLQPKEYERRDKFRTMHRKKINLYTSVLKKLLHFTNSLKMDEVIAKFQNQESLYYSFFNYSTEMSYHITMLNNSVNRLMADIEALRQDNKDTLQDQLEKIESLEAQVAAKEESNSVLSSLREKNDTQLENLLHGIEAVCQICAIDVTPFNDLLGDHTHVNLVNLQRFLKALETRIQHVVASVYVEDRRTGDPIRFVVREVSKPCEELTRLSDIVMTQQCPECAETEAYNIDEGGELSYPHTIKEAKRKLYEKVTQPEIQYRLHSISQCRLPRSRLLAAKRSI</sequence>
<gene>
    <name evidence="4" type="primary">Dana\GF18017</name>
    <name evidence="4" type="synonym">dana_GLEANR_19277</name>
    <name evidence="4" type="ORF">GF18017</name>
</gene>
<dbReference type="STRING" id="7217.B3LV24"/>
<dbReference type="OrthoDB" id="6766775at2759"/>
<feature type="domain" description="ODAD1 central coiled coil region" evidence="3">
    <location>
        <begin position="143"/>
        <end position="423"/>
    </location>
</feature>
<evidence type="ECO:0000256" key="1">
    <source>
        <dbReference type="ARBA" id="ARBA00023054"/>
    </source>
</evidence>
<dbReference type="PANTHER" id="PTHR21694">
    <property type="entry name" value="COILED-COIL DOMAIN-CONTAINING PROTEIN 63"/>
    <property type="match status" value="1"/>
</dbReference>
<evidence type="ECO:0000256" key="2">
    <source>
        <dbReference type="SAM" id="Coils"/>
    </source>
</evidence>
<dbReference type="Proteomes" id="UP000007801">
    <property type="component" value="Unassembled WGS sequence"/>
</dbReference>
<name>B3LV24_DROAN</name>
<dbReference type="EMBL" id="CH902617">
    <property type="protein sequence ID" value="EDV42496.1"/>
    <property type="molecule type" value="Genomic_DNA"/>
</dbReference>
<evidence type="ECO:0000313" key="5">
    <source>
        <dbReference type="Proteomes" id="UP000007801"/>
    </source>
</evidence>
<dbReference type="KEGG" id="dan:6500796"/>
<proteinExistence type="predicted"/>
<dbReference type="InterPro" id="IPR051876">
    <property type="entry name" value="ODA-DC/CCD"/>
</dbReference>
<organism evidence="4 5">
    <name type="scientific">Drosophila ananassae</name>
    <name type="common">Fruit fly</name>
    <dbReference type="NCBI Taxonomy" id="7217"/>
    <lineage>
        <taxon>Eukaryota</taxon>
        <taxon>Metazoa</taxon>
        <taxon>Ecdysozoa</taxon>
        <taxon>Arthropoda</taxon>
        <taxon>Hexapoda</taxon>
        <taxon>Insecta</taxon>
        <taxon>Pterygota</taxon>
        <taxon>Neoptera</taxon>
        <taxon>Endopterygota</taxon>
        <taxon>Diptera</taxon>
        <taxon>Brachycera</taxon>
        <taxon>Muscomorpha</taxon>
        <taxon>Ephydroidea</taxon>
        <taxon>Drosophilidae</taxon>
        <taxon>Drosophila</taxon>
        <taxon>Sophophora</taxon>
    </lineage>
</organism>
<dbReference type="OMA" id="NIRCHVE"/>
<feature type="coiled-coil region" evidence="2">
    <location>
        <begin position="336"/>
        <end position="381"/>
    </location>
</feature>
<dbReference type="SMR" id="B3LV24"/>
<dbReference type="GeneID" id="6500796"/>
<dbReference type="PANTHER" id="PTHR21694:SF18">
    <property type="entry name" value="COILED-COIL DOMAIN-CONTAINING PROTEIN 63"/>
    <property type="match status" value="1"/>
</dbReference>
<feature type="coiled-coil region" evidence="2">
    <location>
        <begin position="94"/>
        <end position="121"/>
    </location>
</feature>
<accession>B3LV24</accession>
<dbReference type="eggNOG" id="ENOG502QSIU">
    <property type="taxonomic scope" value="Eukaryota"/>
</dbReference>
<keyword evidence="1 2" id="KW-0175">Coiled coil</keyword>
<reference evidence="4 5" key="1">
    <citation type="journal article" date="2007" name="Nature">
        <title>Evolution of genes and genomes on the Drosophila phylogeny.</title>
        <authorList>
            <consortium name="Drosophila 12 Genomes Consortium"/>
            <person name="Clark A.G."/>
            <person name="Eisen M.B."/>
            <person name="Smith D.R."/>
            <person name="Bergman C.M."/>
            <person name="Oliver B."/>
            <person name="Markow T.A."/>
            <person name="Kaufman T.C."/>
            <person name="Kellis M."/>
            <person name="Gelbart W."/>
            <person name="Iyer V.N."/>
            <person name="Pollard D.A."/>
            <person name="Sackton T.B."/>
            <person name="Larracuente A.M."/>
            <person name="Singh N.D."/>
            <person name="Abad J.P."/>
            <person name="Abt D.N."/>
            <person name="Adryan B."/>
            <person name="Aguade M."/>
            <person name="Akashi H."/>
            <person name="Anderson W.W."/>
            <person name="Aquadro C.F."/>
            <person name="Ardell D.H."/>
            <person name="Arguello R."/>
            <person name="Artieri C.G."/>
            <person name="Barbash D.A."/>
            <person name="Barker D."/>
            <person name="Barsanti P."/>
            <person name="Batterham P."/>
            <person name="Batzoglou S."/>
            <person name="Begun D."/>
            <person name="Bhutkar A."/>
            <person name="Blanco E."/>
            <person name="Bosak S.A."/>
            <person name="Bradley R.K."/>
            <person name="Brand A.D."/>
            <person name="Brent M.R."/>
            <person name="Brooks A.N."/>
            <person name="Brown R.H."/>
            <person name="Butlin R.K."/>
            <person name="Caggese C."/>
            <person name="Calvi B.R."/>
            <person name="Bernardo de Carvalho A."/>
            <person name="Caspi A."/>
            <person name="Castrezana S."/>
            <person name="Celniker S.E."/>
            <person name="Chang J.L."/>
            <person name="Chapple C."/>
            <person name="Chatterji S."/>
            <person name="Chinwalla A."/>
            <person name="Civetta A."/>
            <person name="Clifton S.W."/>
            <person name="Comeron J.M."/>
            <person name="Costello J.C."/>
            <person name="Coyne J.A."/>
            <person name="Daub J."/>
            <person name="David R.G."/>
            <person name="Delcher A.L."/>
            <person name="Delehaunty K."/>
            <person name="Do C.B."/>
            <person name="Ebling H."/>
            <person name="Edwards K."/>
            <person name="Eickbush T."/>
            <person name="Evans J.D."/>
            <person name="Filipski A."/>
            <person name="Findeiss S."/>
            <person name="Freyhult E."/>
            <person name="Fulton L."/>
            <person name="Fulton R."/>
            <person name="Garcia A.C."/>
            <person name="Gardiner A."/>
            <person name="Garfield D.A."/>
            <person name="Garvin B.E."/>
            <person name="Gibson G."/>
            <person name="Gilbert D."/>
            <person name="Gnerre S."/>
            <person name="Godfrey J."/>
            <person name="Good R."/>
            <person name="Gotea V."/>
            <person name="Gravely B."/>
            <person name="Greenberg A.J."/>
            <person name="Griffiths-Jones S."/>
            <person name="Gross S."/>
            <person name="Guigo R."/>
            <person name="Gustafson E.A."/>
            <person name="Haerty W."/>
            <person name="Hahn M.W."/>
            <person name="Halligan D.L."/>
            <person name="Halpern A.L."/>
            <person name="Halter G.M."/>
            <person name="Han M.V."/>
            <person name="Heger A."/>
            <person name="Hillier L."/>
            <person name="Hinrichs A.S."/>
            <person name="Holmes I."/>
            <person name="Hoskins R.A."/>
            <person name="Hubisz M.J."/>
            <person name="Hultmark D."/>
            <person name="Huntley M.A."/>
            <person name="Jaffe D.B."/>
            <person name="Jagadeeshan S."/>
            <person name="Jeck W.R."/>
            <person name="Johnson J."/>
            <person name="Jones C.D."/>
            <person name="Jordan W.C."/>
            <person name="Karpen G.H."/>
            <person name="Kataoka E."/>
            <person name="Keightley P.D."/>
            <person name="Kheradpour P."/>
            <person name="Kirkness E.F."/>
            <person name="Koerich L.B."/>
            <person name="Kristiansen K."/>
            <person name="Kudrna D."/>
            <person name="Kulathinal R.J."/>
            <person name="Kumar S."/>
            <person name="Kwok R."/>
            <person name="Lander E."/>
            <person name="Langley C.H."/>
            <person name="Lapoint R."/>
            <person name="Lazzaro B.P."/>
            <person name="Lee S.J."/>
            <person name="Levesque L."/>
            <person name="Li R."/>
            <person name="Lin C.F."/>
            <person name="Lin M.F."/>
            <person name="Lindblad-Toh K."/>
            <person name="Llopart A."/>
            <person name="Long M."/>
            <person name="Low L."/>
            <person name="Lozovsky E."/>
            <person name="Lu J."/>
            <person name="Luo M."/>
            <person name="Machado C.A."/>
            <person name="Makalowski W."/>
            <person name="Marzo M."/>
            <person name="Matsuda M."/>
            <person name="Matzkin L."/>
            <person name="McAllister B."/>
            <person name="McBride C.S."/>
            <person name="McKernan B."/>
            <person name="McKernan K."/>
            <person name="Mendez-Lago M."/>
            <person name="Minx P."/>
            <person name="Mollenhauer M.U."/>
            <person name="Montooth K."/>
            <person name="Mount S.M."/>
            <person name="Mu X."/>
            <person name="Myers E."/>
            <person name="Negre B."/>
            <person name="Newfeld S."/>
            <person name="Nielsen R."/>
            <person name="Noor M.A."/>
            <person name="O'Grady P."/>
            <person name="Pachter L."/>
            <person name="Papaceit M."/>
            <person name="Parisi M.J."/>
            <person name="Parisi M."/>
            <person name="Parts L."/>
            <person name="Pedersen J.S."/>
            <person name="Pesole G."/>
            <person name="Phillippy A.M."/>
            <person name="Ponting C.P."/>
            <person name="Pop M."/>
            <person name="Porcelli D."/>
            <person name="Powell J.R."/>
            <person name="Prohaska S."/>
            <person name="Pruitt K."/>
            <person name="Puig M."/>
            <person name="Quesneville H."/>
            <person name="Ram K.R."/>
            <person name="Rand D."/>
            <person name="Rasmussen M.D."/>
            <person name="Reed L.K."/>
            <person name="Reenan R."/>
            <person name="Reily A."/>
            <person name="Remington K.A."/>
            <person name="Rieger T.T."/>
            <person name="Ritchie M.G."/>
            <person name="Robin C."/>
            <person name="Rogers Y.H."/>
            <person name="Rohde C."/>
            <person name="Rozas J."/>
            <person name="Rubenfield M.J."/>
            <person name="Ruiz A."/>
            <person name="Russo S."/>
            <person name="Salzberg S.L."/>
            <person name="Sanchez-Gracia A."/>
            <person name="Saranga D.J."/>
            <person name="Sato H."/>
            <person name="Schaeffer S.W."/>
            <person name="Schatz M.C."/>
            <person name="Schlenke T."/>
            <person name="Schwartz R."/>
            <person name="Segarra C."/>
            <person name="Singh R.S."/>
            <person name="Sirot L."/>
            <person name="Sirota M."/>
            <person name="Sisneros N.B."/>
            <person name="Smith C.D."/>
            <person name="Smith T.F."/>
            <person name="Spieth J."/>
            <person name="Stage D.E."/>
            <person name="Stark A."/>
            <person name="Stephan W."/>
            <person name="Strausberg R.L."/>
            <person name="Strempel S."/>
            <person name="Sturgill D."/>
            <person name="Sutton G."/>
            <person name="Sutton G.G."/>
            <person name="Tao W."/>
            <person name="Teichmann S."/>
            <person name="Tobari Y.N."/>
            <person name="Tomimura Y."/>
            <person name="Tsolas J.M."/>
            <person name="Valente V.L."/>
            <person name="Venter E."/>
            <person name="Venter J.C."/>
            <person name="Vicario S."/>
            <person name="Vieira F.G."/>
            <person name="Vilella A.J."/>
            <person name="Villasante A."/>
            <person name="Walenz B."/>
            <person name="Wang J."/>
            <person name="Wasserman M."/>
            <person name="Watts T."/>
            <person name="Wilson D."/>
            <person name="Wilson R.K."/>
            <person name="Wing R.A."/>
            <person name="Wolfner M.F."/>
            <person name="Wong A."/>
            <person name="Wong G.K."/>
            <person name="Wu C.I."/>
            <person name="Wu G."/>
            <person name="Yamamoto D."/>
            <person name="Yang H.P."/>
            <person name="Yang S.P."/>
            <person name="Yorke J.A."/>
            <person name="Yoshida K."/>
            <person name="Zdobnov E."/>
            <person name="Zhang P."/>
            <person name="Zhang Y."/>
            <person name="Zimin A.V."/>
            <person name="Baldwin J."/>
            <person name="Abdouelleil A."/>
            <person name="Abdulkadir J."/>
            <person name="Abebe A."/>
            <person name="Abera B."/>
            <person name="Abreu J."/>
            <person name="Acer S.C."/>
            <person name="Aftuck L."/>
            <person name="Alexander A."/>
            <person name="An P."/>
            <person name="Anderson E."/>
            <person name="Anderson S."/>
            <person name="Arachi H."/>
            <person name="Azer M."/>
            <person name="Bachantsang P."/>
            <person name="Barry A."/>
            <person name="Bayul T."/>
            <person name="Berlin A."/>
            <person name="Bessette D."/>
            <person name="Bloom T."/>
            <person name="Blye J."/>
            <person name="Boguslavskiy L."/>
            <person name="Bonnet C."/>
            <person name="Boukhgalter B."/>
            <person name="Bourzgui I."/>
            <person name="Brown A."/>
            <person name="Cahill P."/>
            <person name="Channer S."/>
            <person name="Cheshatsang Y."/>
            <person name="Chuda L."/>
            <person name="Citroen M."/>
            <person name="Collymore A."/>
            <person name="Cooke P."/>
            <person name="Costello M."/>
            <person name="D'Aco K."/>
            <person name="Daza R."/>
            <person name="De Haan G."/>
            <person name="DeGray S."/>
            <person name="DeMaso C."/>
            <person name="Dhargay N."/>
            <person name="Dooley K."/>
            <person name="Dooley E."/>
            <person name="Doricent M."/>
            <person name="Dorje P."/>
            <person name="Dorjee K."/>
            <person name="Dupes A."/>
            <person name="Elong R."/>
            <person name="Falk J."/>
            <person name="Farina A."/>
            <person name="Faro S."/>
            <person name="Ferguson D."/>
            <person name="Fisher S."/>
            <person name="Foley C.D."/>
            <person name="Franke A."/>
            <person name="Friedrich D."/>
            <person name="Gadbois L."/>
            <person name="Gearin G."/>
            <person name="Gearin C.R."/>
            <person name="Giannoukos G."/>
            <person name="Goode T."/>
            <person name="Graham J."/>
            <person name="Grandbois E."/>
            <person name="Grewal S."/>
            <person name="Gyaltsen K."/>
            <person name="Hafez N."/>
            <person name="Hagos B."/>
            <person name="Hall J."/>
            <person name="Henson C."/>
            <person name="Hollinger A."/>
            <person name="Honan T."/>
            <person name="Huard M.D."/>
            <person name="Hughes L."/>
            <person name="Hurhula B."/>
            <person name="Husby M.E."/>
            <person name="Kamat A."/>
            <person name="Kanga B."/>
            <person name="Kashin S."/>
            <person name="Khazanovich D."/>
            <person name="Kisner P."/>
            <person name="Lance K."/>
            <person name="Lara M."/>
            <person name="Lee W."/>
            <person name="Lennon N."/>
            <person name="Letendre F."/>
            <person name="LeVine R."/>
            <person name="Lipovsky A."/>
            <person name="Liu X."/>
            <person name="Liu J."/>
            <person name="Liu S."/>
            <person name="Lokyitsang T."/>
            <person name="Lokyitsang Y."/>
            <person name="Lubonja R."/>
            <person name="Lui A."/>
            <person name="MacDonald P."/>
            <person name="Magnisalis V."/>
            <person name="Maru K."/>
            <person name="Matthews C."/>
            <person name="McCusker W."/>
            <person name="McDonough S."/>
            <person name="Mehta T."/>
            <person name="Meldrim J."/>
            <person name="Meneus L."/>
            <person name="Mihai O."/>
            <person name="Mihalev A."/>
            <person name="Mihova T."/>
            <person name="Mittelman R."/>
            <person name="Mlenga V."/>
            <person name="Montmayeur A."/>
            <person name="Mulrain L."/>
            <person name="Navidi A."/>
            <person name="Naylor J."/>
            <person name="Negash T."/>
            <person name="Nguyen T."/>
            <person name="Nguyen N."/>
            <person name="Nicol R."/>
            <person name="Norbu C."/>
            <person name="Norbu N."/>
            <person name="Novod N."/>
            <person name="O'Neill B."/>
            <person name="Osman S."/>
            <person name="Markiewicz E."/>
            <person name="Oyono O.L."/>
            <person name="Patti C."/>
            <person name="Phunkhang P."/>
            <person name="Pierre F."/>
            <person name="Priest M."/>
            <person name="Raghuraman S."/>
            <person name="Rege F."/>
            <person name="Reyes R."/>
            <person name="Rise C."/>
            <person name="Rogov P."/>
            <person name="Ross K."/>
            <person name="Ryan E."/>
            <person name="Settipalli S."/>
            <person name="Shea T."/>
            <person name="Sherpa N."/>
            <person name="Shi L."/>
            <person name="Shih D."/>
            <person name="Sparrow T."/>
            <person name="Spaulding J."/>
            <person name="Stalker J."/>
            <person name="Stange-Thomann N."/>
            <person name="Stavropoulos S."/>
            <person name="Stone C."/>
            <person name="Strader C."/>
            <person name="Tesfaye S."/>
            <person name="Thomson T."/>
            <person name="Thoulutsang Y."/>
            <person name="Thoulutsang D."/>
            <person name="Topham K."/>
            <person name="Topping I."/>
            <person name="Tsamla T."/>
            <person name="Vassiliev H."/>
            <person name="Vo A."/>
            <person name="Wangchuk T."/>
            <person name="Wangdi T."/>
            <person name="Weiand M."/>
            <person name="Wilkinson J."/>
            <person name="Wilson A."/>
            <person name="Yadav S."/>
            <person name="Young G."/>
            <person name="Yu Q."/>
            <person name="Zembek L."/>
            <person name="Zhong D."/>
            <person name="Zimmer A."/>
            <person name="Zwirko Z."/>
            <person name="Jaffe D.B."/>
            <person name="Alvarez P."/>
            <person name="Brockman W."/>
            <person name="Butler J."/>
            <person name="Chin C."/>
            <person name="Gnerre S."/>
            <person name="Grabherr M."/>
            <person name="Kleber M."/>
            <person name="Mauceli E."/>
            <person name="MacCallum I."/>
        </authorList>
    </citation>
    <scope>NUCLEOTIDE SEQUENCE [LARGE SCALE GENOMIC DNA]</scope>
    <source>
        <strain evidence="5">Tucson 14024-0371.13</strain>
    </source>
</reference>
<evidence type="ECO:0000313" key="4">
    <source>
        <dbReference type="EMBL" id="EDV42496.1"/>
    </source>
</evidence>
<keyword evidence="5" id="KW-1185">Reference proteome</keyword>
<dbReference type="HOGENOM" id="CLU_027546_1_2_1"/>
<dbReference type="InParanoid" id="B3LV24"/>
<dbReference type="InterPro" id="IPR049258">
    <property type="entry name" value="ODAD1_CC"/>
</dbReference>